<feature type="compositionally biased region" description="Low complexity" evidence="1">
    <location>
        <begin position="99"/>
        <end position="114"/>
    </location>
</feature>
<feature type="compositionally biased region" description="Polar residues" evidence="1">
    <location>
        <begin position="61"/>
        <end position="79"/>
    </location>
</feature>
<dbReference type="Proteomes" id="UP000275385">
    <property type="component" value="Unassembled WGS sequence"/>
</dbReference>
<feature type="compositionally biased region" description="Basic residues" evidence="1">
    <location>
        <begin position="315"/>
        <end position="324"/>
    </location>
</feature>
<dbReference type="EMBL" id="QVQW01000073">
    <property type="protein sequence ID" value="RKU41487.1"/>
    <property type="molecule type" value="Genomic_DNA"/>
</dbReference>
<feature type="compositionally biased region" description="Polar residues" evidence="1">
    <location>
        <begin position="128"/>
        <end position="137"/>
    </location>
</feature>
<feature type="compositionally biased region" description="Polar residues" evidence="1">
    <location>
        <begin position="350"/>
        <end position="359"/>
    </location>
</feature>
<dbReference type="OrthoDB" id="5226996at2759"/>
<feature type="region of interest" description="Disordered" evidence="1">
    <location>
        <begin position="183"/>
        <end position="378"/>
    </location>
</feature>
<evidence type="ECO:0000313" key="3">
    <source>
        <dbReference type="Proteomes" id="UP000275385"/>
    </source>
</evidence>
<feature type="region of interest" description="Disordered" evidence="1">
    <location>
        <begin position="61"/>
        <end position="80"/>
    </location>
</feature>
<comment type="caution">
    <text evidence="2">The sequence shown here is derived from an EMBL/GenBank/DDBJ whole genome shotgun (WGS) entry which is preliminary data.</text>
</comment>
<feature type="region of interest" description="Disordered" evidence="1">
    <location>
        <begin position="99"/>
        <end position="141"/>
    </location>
</feature>
<feature type="region of interest" description="Disordered" evidence="1">
    <location>
        <begin position="1"/>
        <end position="45"/>
    </location>
</feature>
<accession>A0A420Y0N1</accession>
<dbReference type="AlphaFoldDB" id="A0A420Y0N1"/>
<name>A0A420Y0N1_9PEZI</name>
<protein>
    <submittedName>
        <fullName evidence="2">Uncharacterized protein</fullName>
    </submittedName>
</protein>
<feature type="compositionally biased region" description="Pro residues" evidence="1">
    <location>
        <begin position="273"/>
        <end position="282"/>
    </location>
</feature>
<feature type="non-terminal residue" evidence="2">
    <location>
        <position position="378"/>
    </location>
</feature>
<sequence length="378" mass="40304">MTAYSVFPRQEQPMDQPAGSRAQSRFVEGSMNDRASNTPPVDFLGPDEIAAYERQFYLDKSSTTGSKMRPVSTNGSVALSTSSKRSSFFSAVRERFSMTRTKSSSSIMTKSSMSVREEQPPLPRHNSMAESPSTTITMPDHYPSREEVMQNYKSLVDAGFFSSHAIQGTRHLPPPSVAAAGVTVAAAPSQQRMEAPLPESPAPNTQGLPFSKPVRVLTKRPETARPFASIPYSATQPSATGDPPKTTYPMPDPRPPLPGLSRTSQKENDYKLMPPPPSPGPSSPQRGTKRGMADMAGGATEREMMNGSTEGNARRLVKKLRKSASRVSADLTRPLTSAGTTTTSGGGYTRNSVFGGSSVSLASEAGSTGGSGSRTMGL</sequence>
<evidence type="ECO:0000256" key="1">
    <source>
        <dbReference type="SAM" id="MobiDB-lite"/>
    </source>
</evidence>
<keyword evidence="3" id="KW-1185">Reference proteome</keyword>
<organism evidence="2 3">
    <name type="scientific">Coniochaeta pulveracea</name>
    <dbReference type="NCBI Taxonomy" id="177199"/>
    <lineage>
        <taxon>Eukaryota</taxon>
        <taxon>Fungi</taxon>
        <taxon>Dikarya</taxon>
        <taxon>Ascomycota</taxon>
        <taxon>Pezizomycotina</taxon>
        <taxon>Sordariomycetes</taxon>
        <taxon>Sordariomycetidae</taxon>
        <taxon>Coniochaetales</taxon>
        <taxon>Coniochaetaceae</taxon>
        <taxon>Coniochaeta</taxon>
    </lineage>
</organism>
<evidence type="ECO:0000313" key="2">
    <source>
        <dbReference type="EMBL" id="RKU41487.1"/>
    </source>
</evidence>
<gene>
    <name evidence="2" type="ORF">DL546_000032</name>
</gene>
<dbReference type="STRING" id="177199.A0A420Y0N1"/>
<reference evidence="2 3" key="1">
    <citation type="submission" date="2018-08" db="EMBL/GenBank/DDBJ databases">
        <title>Draft genome of the lignicolous fungus Coniochaeta pulveracea.</title>
        <authorList>
            <person name="Borstlap C.J."/>
            <person name="De Witt R.N."/>
            <person name="Botha A."/>
            <person name="Volschenk H."/>
        </authorList>
    </citation>
    <scope>NUCLEOTIDE SEQUENCE [LARGE SCALE GENOMIC DNA]</scope>
    <source>
        <strain evidence="2 3">CAB683</strain>
    </source>
</reference>
<proteinExistence type="predicted"/>